<dbReference type="EMBL" id="CYGV01001373">
    <property type="protein sequence ID" value="CUA73349.1"/>
    <property type="molecule type" value="Genomic_DNA"/>
</dbReference>
<keyword evidence="2" id="KW-1133">Transmembrane helix</keyword>
<keyword evidence="4" id="KW-0240">DNA-directed RNA polymerase</keyword>
<feature type="transmembrane region" description="Helical" evidence="2">
    <location>
        <begin position="84"/>
        <end position="101"/>
    </location>
</feature>
<evidence type="ECO:0000259" key="3">
    <source>
        <dbReference type="PROSITE" id="PS50181"/>
    </source>
</evidence>
<evidence type="ECO:0000256" key="1">
    <source>
        <dbReference type="SAM" id="MobiDB-lite"/>
    </source>
</evidence>
<sequence length="1484" mass="168247">MPLYLLIKPSKKKNGTGTKGLYDYMHKNRKRTGTQICYPVEAPQEFDEPGKELDPDAQVWKTYVREADQVDEEMVDGWNKSMDVILIFAALFSAISTAFVIESYKNLKQDPADTSSQALLTISQTLILIANGSQPSSSTPISDPETPVFRASAKDICVNVLWFLSLSLSVAVSLISMLAKEWCLEFMSGRTGPPGAQARRRQQRWDGLVRWRMKGVITMLPSLIHLSLLLFAIGLCVFLWGVHFGVAIPVIVVTTIAAGAYFACTIVPFIYDFCPYGTVLSRIIKDWTTIRAKLNQENPPQDGVTARALQWMITTCETPRSVDVALQSLAAAHEDLPFDELERVNAWGLIKQRLEHTDVSKQLEQAQGAGALYKRAIGAHLRRNFDMNPQLSDETQRLIHLVVGVQSTINGLIHEALSSSRSLDQGAKQILKRCTRIGFHYLSSGILKDHWKAFYPYDVDPENLVKELVQLVERYLMSEEDLDPVLYNALSASFAFVMCCNVARGVTEQSENIEHVLRLVRGFAAGSGANIFGAHFRLISENLILGSLWLWISADYSDPLSPVPPPHALLEIVLDALWAGLMSTIYSDQSALKRCDPTPLAHGMLYLLTHPHTSRLTIQNCNIIDDILIYSLGIKGQTKIQRGHHAQYIQDINHNLTTIPDITAFTPQLLSALITLRAYSPWDDGYILPTSTIYMFVVKFLCLTSDMRATDSYRACEILGYSPIPKCSLQLVQQLLADNIITDFTNALNSDDVNKQAFATAQLLVFLNMSIHEPDRSSPALSILEQRQTPPTEDESEDEEQRPPPRKRQRAATKAAKAPARKNQGRKQGRLAGLMNMPVDIFTEITSHLWPADILTLARSNKFFRSMLMDRSSIHIWHGAMNNGVCISEDMHVVRQSSQARVGYGVACSALLTPSNTLSSVITPSIPSSRKIAPTARHFYLYSLREEVDGLIAEYENKRRLKNPEVLEVWIAEKREAVSNRLKHAQKLKEFLEATERVRVQEISDTKAERQQEIQRRLEELGWTSEDMNFGEFGSDGEWRKLISQPRPLTDQVWRRIKPRLIRLVESNRTRRLQRERSVRWRERQTRLLNLFNGIKEQDGFTAQTPAPSPIASVLGSSPITVRFEPPFPEISYLPDYPIVRDLHDTDRTATEMNDKFEQHRGKIEEYITEWKDRIQTHCSKLARQGPKVMKKIIQSTLTTSDNKSDPFAKLSEDLKRLLRADSFFHVGEIPNAGRPCTYGTVLKSSGLVGVNSASWTVTPKWPPSLDRINWNTQANKIARALLASLKTPNASYLEMTDMTIYMCGRCHDVDKKSWKGMVHHYLQEQQSFTASQENPKLSNSEVTFNNAHDLKLRTKLPLIQYYAAQPTFEYEQYECLVCANTHVLDEVISYRGKVEQHLMVVHGIAEPVYDEHYRAQIVEESENSELDDRSDDYDDDVFEFGYGGRYGGYGRRYGYHYGRSRCYYDSDGDGYGYGYGLDDDDYW</sequence>
<dbReference type="InterPro" id="IPR045338">
    <property type="entry name" value="DUF6535"/>
</dbReference>
<keyword evidence="5" id="KW-1185">Reference proteome</keyword>
<dbReference type="Proteomes" id="UP000044841">
    <property type="component" value="Unassembled WGS sequence"/>
</dbReference>
<dbReference type="InterPro" id="IPR001810">
    <property type="entry name" value="F-box_dom"/>
</dbReference>
<proteinExistence type="predicted"/>
<dbReference type="Pfam" id="PF20153">
    <property type="entry name" value="DUF6535"/>
    <property type="match status" value="1"/>
</dbReference>
<evidence type="ECO:0000313" key="5">
    <source>
        <dbReference type="Proteomes" id="UP000044841"/>
    </source>
</evidence>
<feature type="transmembrane region" description="Helical" evidence="2">
    <location>
        <begin position="247"/>
        <end position="271"/>
    </location>
</feature>
<feature type="transmembrane region" description="Helical" evidence="2">
    <location>
        <begin position="160"/>
        <end position="179"/>
    </location>
</feature>
<feature type="compositionally biased region" description="Basic residues" evidence="1">
    <location>
        <begin position="819"/>
        <end position="829"/>
    </location>
</feature>
<feature type="transmembrane region" description="Helical" evidence="2">
    <location>
        <begin position="216"/>
        <end position="240"/>
    </location>
</feature>
<name>A0A0K6G4Q2_9AGAM</name>
<keyword evidence="2" id="KW-0812">Transmembrane</keyword>
<accession>A0A0K6G4Q2</accession>
<gene>
    <name evidence="4" type="ORF">RSOLAG22IIIB_10732</name>
</gene>
<organism evidence="4 5">
    <name type="scientific">Rhizoctonia solani</name>
    <dbReference type="NCBI Taxonomy" id="456999"/>
    <lineage>
        <taxon>Eukaryota</taxon>
        <taxon>Fungi</taxon>
        <taxon>Dikarya</taxon>
        <taxon>Basidiomycota</taxon>
        <taxon>Agaricomycotina</taxon>
        <taxon>Agaricomycetes</taxon>
        <taxon>Cantharellales</taxon>
        <taxon>Ceratobasidiaceae</taxon>
        <taxon>Rhizoctonia</taxon>
    </lineage>
</organism>
<feature type="domain" description="F-box" evidence="3">
    <location>
        <begin position="831"/>
        <end position="880"/>
    </location>
</feature>
<protein>
    <submittedName>
        <fullName evidence="4">DNA-directed RNA polymerase subunit beta</fullName>
    </submittedName>
</protein>
<evidence type="ECO:0000256" key="2">
    <source>
        <dbReference type="SAM" id="Phobius"/>
    </source>
</evidence>
<keyword evidence="2" id="KW-0472">Membrane</keyword>
<evidence type="ECO:0000313" key="4">
    <source>
        <dbReference type="EMBL" id="CUA73349.1"/>
    </source>
</evidence>
<dbReference type="GO" id="GO:0000428">
    <property type="term" value="C:DNA-directed RNA polymerase complex"/>
    <property type="evidence" value="ECO:0007669"/>
    <property type="project" value="UniProtKB-KW"/>
</dbReference>
<dbReference type="PROSITE" id="PS50181">
    <property type="entry name" value="FBOX"/>
    <property type="match status" value="1"/>
</dbReference>
<feature type="region of interest" description="Disordered" evidence="1">
    <location>
        <begin position="778"/>
        <end position="829"/>
    </location>
</feature>
<reference evidence="4 5" key="1">
    <citation type="submission" date="2015-07" db="EMBL/GenBank/DDBJ databases">
        <authorList>
            <person name="Noorani M."/>
        </authorList>
    </citation>
    <scope>NUCLEOTIDE SEQUENCE [LARGE SCALE GENOMIC DNA]</scope>
    <source>
        <strain evidence="4">BBA 69670</strain>
    </source>
</reference>
<keyword evidence="4" id="KW-0804">Transcription</keyword>